<dbReference type="Gene3D" id="1.10.8.60">
    <property type="match status" value="1"/>
</dbReference>
<dbReference type="InterPro" id="IPR003959">
    <property type="entry name" value="ATPase_AAA_core"/>
</dbReference>
<dbReference type="GO" id="GO:0035494">
    <property type="term" value="P:SNARE complex disassembly"/>
    <property type="evidence" value="ECO:0007669"/>
    <property type="project" value="InterPro"/>
</dbReference>
<evidence type="ECO:0000313" key="6">
    <source>
        <dbReference type="Proteomes" id="UP000001505"/>
    </source>
</evidence>
<proteinExistence type="inferred from homology"/>
<evidence type="ECO:0000256" key="3">
    <source>
        <dbReference type="ARBA" id="ARBA00022840"/>
    </source>
</evidence>
<accession>D6YV20</accession>
<dbReference type="Pfam" id="PF00004">
    <property type="entry name" value="AAA"/>
    <property type="match status" value="1"/>
</dbReference>
<dbReference type="GO" id="GO:0016887">
    <property type="term" value="F:ATP hydrolysis activity"/>
    <property type="evidence" value="ECO:0007669"/>
    <property type="project" value="InterPro"/>
</dbReference>
<dbReference type="GO" id="GO:0043001">
    <property type="term" value="P:Golgi to plasma membrane protein transport"/>
    <property type="evidence" value="ECO:0007669"/>
    <property type="project" value="TreeGrafter"/>
</dbReference>
<dbReference type="OrthoDB" id="9809379at2"/>
<organism evidence="5 6">
    <name type="scientific">Waddlia chondrophila (strain ATCC VR-1470 / WSU 86-1044)</name>
    <dbReference type="NCBI Taxonomy" id="716544"/>
    <lineage>
        <taxon>Bacteria</taxon>
        <taxon>Pseudomonadati</taxon>
        <taxon>Chlamydiota</taxon>
        <taxon>Chlamydiia</taxon>
        <taxon>Parachlamydiales</taxon>
        <taxon>Waddliaceae</taxon>
        <taxon>Waddlia</taxon>
    </lineage>
</organism>
<dbReference type="KEGG" id="wch:wcw_0613"/>
<dbReference type="eggNOG" id="COG1222">
    <property type="taxonomic scope" value="Bacteria"/>
</dbReference>
<dbReference type="InterPro" id="IPR027417">
    <property type="entry name" value="P-loop_NTPase"/>
</dbReference>
<dbReference type="Gene3D" id="3.40.50.300">
    <property type="entry name" value="P-loop containing nucleotide triphosphate hydrolases"/>
    <property type="match status" value="1"/>
</dbReference>
<keyword evidence="3" id="KW-0067">ATP-binding</keyword>
<dbReference type="FunFam" id="3.40.50.300:FF:000154">
    <property type="entry name" value="Vesicle-fusing ATPase 1"/>
    <property type="match status" value="1"/>
</dbReference>
<dbReference type="Proteomes" id="UP000001505">
    <property type="component" value="Chromosome"/>
</dbReference>
<dbReference type="HOGENOM" id="CLU_272355_0_0_0"/>
<dbReference type="SUPFAM" id="SSF52540">
    <property type="entry name" value="P-loop containing nucleoside triphosphate hydrolases"/>
    <property type="match status" value="1"/>
</dbReference>
<dbReference type="SMART" id="SM00382">
    <property type="entry name" value="AAA"/>
    <property type="match status" value="1"/>
</dbReference>
<evidence type="ECO:0000256" key="2">
    <source>
        <dbReference type="ARBA" id="ARBA00022741"/>
    </source>
</evidence>
<dbReference type="GO" id="GO:0005524">
    <property type="term" value="F:ATP binding"/>
    <property type="evidence" value="ECO:0007669"/>
    <property type="project" value="UniProtKB-KW"/>
</dbReference>
<keyword evidence="6" id="KW-1185">Reference proteome</keyword>
<comment type="similarity">
    <text evidence="1">Belongs to the AAA ATPase family.</text>
</comment>
<dbReference type="GO" id="GO:0006891">
    <property type="term" value="P:intra-Golgi vesicle-mediated transport"/>
    <property type="evidence" value="ECO:0007669"/>
    <property type="project" value="TreeGrafter"/>
</dbReference>
<dbReference type="PANTHER" id="PTHR23078">
    <property type="entry name" value="VESICULAR-FUSION PROTEIN NSF"/>
    <property type="match status" value="1"/>
</dbReference>
<evidence type="ECO:0000313" key="5">
    <source>
        <dbReference type="EMBL" id="ADI37981.1"/>
    </source>
</evidence>
<keyword evidence="2" id="KW-0547">Nucleotide-binding</keyword>
<feature type="domain" description="AAA+ ATPase" evidence="4">
    <location>
        <begin position="937"/>
        <end position="1084"/>
    </location>
</feature>
<protein>
    <submittedName>
        <fullName evidence="5">Putative vesicle-fusing ATPase</fullName>
        <ecNumber evidence="5">3.6.4.6</ecNumber>
    </submittedName>
</protein>
<dbReference type="STRING" id="716544.wcw_0613"/>
<keyword evidence="5" id="KW-0378">Hydrolase</keyword>
<evidence type="ECO:0000256" key="1">
    <source>
        <dbReference type="ARBA" id="ARBA00006914"/>
    </source>
</evidence>
<dbReference type="RefSeq" id="WP_013181706.1">
    <property type="nucleotide sequence ID" value="NC_014225.1"/>
</dbReference>
<evidence type="ECO:0000259" key="4">
    <source>
        <dbReference type="SMART" id="SM00382"/>
    </source>
</evidence>
<dbReference type="AlphaFoldDB" id="D6YV20"/>
<dbReference type="InterPro" id="IPR039812">
    <property type="entry name" value="Vesicle-fus_ATPase"/>
</dbReference>
<sequence>MTVRIKSDTSHSLEGIETDGQHLEVPQFKKLPVQKALEIQPVSELSLKKKNVVLLNELDFIQIFGEVGLDSPKYLQIAGQIFRVALAVIDQGRIGMADFQMDSVAEGIYSTTNYRGISASPYEISEHIPFAIGKLEVEIDDEATPFSKDHQCIISVNDVQHHLKKMLKNEVITRNKTLILTLPQGAFKITIRAIHPAEETIVSDTAFGTLQRDTELAIIPKLSPHVIITDHIYREEVERMDFQLSVTKRSQFASHSMFPVCISQEEIMMEIRNRFKNRVVAKEAEFTIHHSNGWDITVKFSEGILAEDGKSKRELPLFDYTPGFILSEETPIRLKKSSSILLSEGEPKPAEKITFKIFDLPGVQKVDIDHEKELWIALEELKQAILKLDRPFAVGEMFEVSLSSGSFYIETIKAQSLEGTGELKRKTTEPLWLVKKETDIQIATEKELNLNVLKDHSIHPIKRASIQIKSEKIPEKGLQITFDQLKKLALTQAPKRLVENHIFSVITEDRDRLEFKVLRTMFGESVEKTDEVSVFGVLKENSEIDFSTSPSEKLTVVEQVHSENLKAMRFSMRASKQSDLGKHDNPPIIINRMELTRLIREELAKHPYITEGFSKSFSFDNGWDIEVTFRKGLLKKSGPHAQSSRSLKEGYAIQEETEVLLEGGAQLIALTQGSPISAARVHLEIISIKEDFTTEDTSLEKGSWINVEELKRELLEKGRPLVIGEKIFVHLKTGQYIVEVKSAKPKDRKAKLPKKRRETIWQLSEETKVSAMVDSSLDLTPIDNGKIYPLEKIKFIVFPKKSGEHISIKEGEIKKALMEVLPDQLIRGQILKLETKNNHTLFVQIEEVKLKNEVSSINKEKIFTAITPETEILFRGKEKTSIAIRSEPKVLEVEDPIAYLEDLGMAGIDKEFEQAFRIFYSRSDRLIEEARRRGTKPIKGILFYGPPGTGKTTLARHVGDMLGCSGERLQLITATEMFNMWFGKSEENIRELFEPAREAQKKYGNKSPLYIVIIDEIDALLPQRGGSVNKVRDSLVNQFLGEIDGLNELNNLLVIGLTNRKNEIDPAALRHGRLGVHIEIGLPTKTARRKIFEVHTRKLAKEGLLHESVNLDVLAEKTDKLPGAAIEGIVESASLFSLARLSKLKCPKEELSTHPEGMVTMEDFEKALKEQTQEKEIPESIRHLYI</sequence>
<name>D6YV20_WADCW</name>
<dbReference type="EC" id="3.6.4.6" evidence="5"/>
<gene>
    <name evidence="5" type="primary">nsfA</name>
    <name evidence="5" type="ordered locus">wcw_0613</name>
</gene>
<dbReference type="InterPro" id="IPR003593">
    <property type="entry name" value="AAA+_ATPase"/>
</dbReference>
<dbReference type="EMBL" id="CP001928">
    <property type="protein sequence ID" value="ADI37981.1"/>
    <property type="molecule type" value="Genomic_DNA"/>
</dbReference>
<dbReference type="PANTHER" id="PTHR23078:SF3">
    <property type="entry name" value="VESICLE-FUSING ATPASE"/>
    <property type="match status" value="1"/>
</dbReference>
<reference evidence="5 6" key="1">
    <citation type="journal article" date="2010" name="PLoS ONE">
        <title>The Waddlia genome: a window into chlamydial biology.</title>
        <authorList>
            <person name="Bertelli C."/>
            <person name="Collyn F."/>
            <person name="Croxatto A."/>
            <person name="Ruckert C."/>
            <person name="Polkinghorne A."/>
            <person name="Kebbi-Beghdadi C."/>
            <person name="Goesmann A."/>
            <person name="Vaughan L."/>
            <person name="Greub G."/>
        </authorList>
    </citation>
    <scope>NUCLEOTIDE SEQUENCE [LARGE SCALE GENOMIC DNA]</scope>
    <source>
        <strain evidence="6">ATCC VR-1470 / WSU 86-1044</strain>
    </source>
</reference>